<dbReference type="InterPro" id="IPR046366">
    <property type="entry name" value="MPAB"/>
</dbReference>
<organism evidence="2 3">
    <name type="scientific">Cutaneotrichosporon oleaginosum</name>
    <dbReference type="NCBI Taxonomy" id="879819"/>
    <lineage>
        <taxon>Eukaryota</taxon>
        <taxon>Fungi</taxon>
        <taxon>Dikarya</taxon>
        <taxon>Basidiomycota</taxon>
        <taxon>Agaricomycotina</taxon>
        <taxon>Tremellomycetes</taxon>
        <taxon>Trichosporonales</taxon>
        <taxon>Trichosporonaceae</taxon>
        <taxon>Cutaneotrichosporon</taxon>
    </lineage>
</organism>
<dbReference type="EMBL" id="KQ087177">
    <property type="protein sequence ID" value="KLT46391.1"/>
    <property type="molecule type" value="Genomic_DNA"/>
</dbReference>
<name>A0A0J0XZC7_9TREE</name>
<dbReference type="Pfam" id="PF09995">
    <property type="entry name" value="MPAB_Lcp_cat"/>
    <property type="match status" value="1"/>
</dbReference>
<proteinExistence type="predicted"/>
<accession>A0A0J0XZC7</accession>
<dbReference type="AlphaFoldDB" id="A0A0J0XZC7"/>
<dbReference type="PANTHER" id="PTHR36124">
    <property type="match status" value="1"/>
</dbReference>
<gene>
    <name evidence="2" type="ORF">CC85DRAFT_239016</name>
</gene>
<evidence type="ECO:0000313" key="3">
    <source>
        <dbReference type="Proteomes" id="UP000053611"/>
    </source>
</evidence>
<feature type="domain" description="ER-bound oxygenase mpaB/mpaB'/Rubber oxygenase catalytic" evidence="1">
    <location>
        <begin position="150"/>
        <end position="283"/>
    </location>
</feature>
<dbReference type="RefSeq" id="XP_018282882.1">
    <property type="nucleotide sequence ID" value="XM_018420125.1"/>
</dbReference>
<evidence type="ECO:0000259" key="1">
    <source>
        <dbReference type="Pfam" id="PF09995"/>
    </source>
</evidence>
<dbReference type="Proteomes" id="UP000053611">
    <property type="component" value="Unassembled WGS sequence"/>
</dbReference>
<reference evidence="2 3" key="1">
    <citation type="submission" date="2015-03" db="EMBL/GenBank/DDBJ databases">
        <title>Genomics and transcriptomics of the oil-accumulating basidiomycete yeast T. oleaginosus allow insights into substrate utilization and the diverse evolutionary trajectories of mating systems in fungi.</title>
        <authorList>
            <consortium name="DOE Joint Genome Institute"/>
            <person name="Kourist R."/>
            <person name="Kracht O."/>
            <person name="Bracharz F."/>
            <person name="Lipzen A."/>
            <person name="Nolan M."/>
            <person name="Ohm R."/>
            <person name="Grigoriev I."/>
            <person name="Sun S."/>
            <person name="Heitman J."/>
            <person name="Bruck T."/>
            <person name="Nowrousian M."/>
        </authorList>
    </citation>
    <scope>NUCLEOTIDE SEQUENCE [LARGE SCALE GENOMIC DNA]</scope>
    <source>
        <strain evidence="2 3">IBC0246</strain>
    </source>
</reference>
<sequence length="419" mass="47218">MSLLLYFLYAAAFVAVVASLVVRRIKAVRKVRFAQRDAMMEKYAYLLDDMSKMTYHEAEEISKYSSFLEMPWTVTVALSFALFKTYAIPTISAVLCKSGQLSTDASAGRRAEDTGIFINEFSGGGESHSVAGVDTERGSIALARMNWLHGRYGNLIGRDDKLFTLALFVFEPYYFAEKFDYRPLNELEKEARYVHWREIGARMGIENIPPTRAELLEWTTAYGKRAMVYDPRNAQVGNSTFSVLLKDMPRFMWPLGKRMSLVLLDDHMLQAFGWEKPPAWMYWFVPRLLRLKGLVCGNLLFPRMSPPPHVKTSVRCAFAGPTDGGEKAPDAGHPQIVRDGYIFEPWYTKPDGARMGALGLGTPGLPKFTPDGYINSRLGPERLYHQGVEITLKNAAEMRERAQGGKCPFFVPKEVVASA</sequence>
<evidence type="ECO:0000313" key="2">
    <source>
        <dbReference type="EMBL" id="KLT46391.1"/>
    </source>
</evidence>
<dbReference type="InterPro" id="IPR018713">
    <property type="entry name" value="MPAB/Lcp_cat_dom"/>
</dbReference>
<dbReference type="GeneID" id="28980728"/>
<dbReference type="GO" id="GO:0016491">
    <property type="term" value="F:oxidoreductase activity"/>
    <property type="evidence" value="ECO:0007669"/>
    <property type="project" value="InterPro"/>
</dbReference>
<dbReference type="PANTHER" id="PTHR36124:SF1">
    <property type="entry name" value="ER-BOUND OXYGENASE MPAB_MPAB'_RUBBER OXYGENASE CATALYTIC DOMAIN-CONTAINING PROTEIN"/>
    <property type="match status" value="1"/>
</dbReference>
<dbReference type="STRING" id="879819.A0A0J0XZC7"/>
<dbReference type="OrthoDB" id="545169at2759"/>
<keyword evidence="3" id="KW-1185">Reference proteome</keyword>
<protein>
    <recommendedName>
        <fullName evidence="1">ER-bound oxygenase mpaB/mpaB'/Rubber oxygenase catalytic domain-containing protein</fullName>
    </recommendedName>
</protein>